<gene>
    <name evidence="1" type="ORF">TH44_02815</name>
</gene>
<proteinExistence type="predicted"/>
<organism evidence="1 2">
    <name type="scientific">Thalassospira xiamenensis</name>
    <dbReference type="NCBI Taxonomy" id="220697"/>
    <lineage>
        <taxon>Bacteria</taxon>
        <taxon>Pseudomonadati</taxon>
        <taxon>Pseudomonadota</taxon>
        <taxon>Alphaproteobacteria</taxon>
        <taxon>Rhodospirillales</taxon>
        <taxon>Thalassospiraceae</taxon>
        <taxon>Thalassospira</taxon>
    </lineage>
</organism>
<comment type="caution">
    <text evidence="1">The sequence shown here is derived from an EMBL/GenBank/DDBJ whole genome shotgun (WGS) entry which is preliminary data.</text>
</comment>
<protein>
    <submittedName>
        <fullName evidence="1">Uncharacterized protein</fullName>
    </submittedName>
</protein>
<evidence type="ECO:0000313" key="1">
    <source>
        <dbReference type="EMBL" id="RCK53152.1"/>
    </source>
</evidence>
<dbReference type="Proteomes" id="UP000252266">
    <property type="component" value="Unassembled WGS sequence"/>
</dbReference>
<reference evidence="1 2" key="1">
    <citation type="submission" date="2014-07" db="EMBL/GenBank/DDBJ databases">
        <title>Draft genome sequence of Thalassospira xiamenensis IB13.</title>
        <authorList>
            <person name="Lai Q."/>
            <person name="Shao Z."/>
        </authorList>
    </citation>
    <scope>NUCLEOTIDE SEQUENCE [LARGE SCALE GENOMIC DNA]</scope>
    <source>
        <strain evidence="1 2">IB13</strain>
    </source>
</reference>
<sequence>MSIELQTLLGLFNVNVALSDKVPKFCDKMTEQKANQIRLEFQRYLNNDWLGEKDFYDATACTARDERAARQFFRDVYAYAFEGGEEPEVPDYWSR</sequence>
<dbReference type="AlphaFoldDB" id="A0A367XK85"/>
<name>A0A367XK85_9PROT</name>
<dbReference type="EMBL" id="JPWJ01000001">
    <property type="protein sequence ID" value="RCK53152.1"/>
    <property type="molecule type" value="Genomic_DNA"/>
</dbReference>
<accession>A0A367XK85</accession>
<evidence type="ECO:0000313" key="2">
    <source>
        <dbReference type="Proteomes" id="UP000252266"/>
    </source>
</evidence>